<dbReference type="Proteomes" id="UP001443914">
    <property type="component" value="Unassembled WGS sequence"/>
</dbReference>
<proteinExistence type="predicted"/>
<feature type="domain" description="Arabidopsis retrotransposon Orf1 C-terminal" evidence="2">
    <location>
        <begin position="62"/>
        <end position="205"/>
    </location>
</feature>
<dbReference type="EMBL" id="JBDFQZ010000014">
    <property type="protein sequence ID" value="KAK9665121.1"/>
    <property type="molecule type" value="Genomic_DNA"/>
</dbReference>
<comment type="caution">
    <text evidence="3">The sequence shown here is derived from an EMBL/GenBank/DDBJ whole genome shotgun (WGS) entry which is preliminary data.</text>
</comment>
<keyword evidence="4" id="KW-1185">Reference proteome</keyword>
<reference evidence="3" key="1">
    <citation type="submission" date="2024-03" db="EMBL/GenBank/DDBJ databases">
        <title>WGS assembly of Saponaria officinalis var. Norfolk2.</title>
        <authorList>
            <person name="Jenkins J."/>
            <person name="Shu S."/>
            <person name="Grimwood J."/>
            <person name="Barry K."/>
            <person name="Goodstein D."/>
            <person name="Schmutz J."/>
            <person name="Leebens-Mack J."/>
            <person name="Osbourn A."/>
        </authorList>
    </citation>
    <scope>NUCLEOTIDE SEQUENCE [LARGE SCALE GENOMIC DNA]</scope>
    <source>
        <strain evidence="3">JIC</strain>
    </source>
</reference>
<evidence type="ECO:0000313" key="4">
    <source>
        <dbReference type="Proteomes" id="UP001443914"/>
    </source>
</evidence>
<evidence type="ECO:0000256" key="1">
    <source>
        <dbReference type="SAM" id="MobiDB-lite"/>
    </source>
</evidence>
<feature type="region of interest" description="Disordered" evidence="1">
    <location>
        <begin position="376"/>
        <end position="396"/>
    </location>
</feature>
<protein>
    <recommendedName>
        <fullName evidence="2">Arabidopsis retrotransposon Orf1 C-terminal domain-containing protein</fullName>
    </recommendedName>
</protein>
<dbReference type="InterPro" id="IPR004312">
    <property type="entry name" value="ATHILA_Orf1_C"/>
</dbReference>
<dbReference type="Pfam" id="PF03078">
    <property type="entry name" value="ATHILA"/>
    <property type="match status" value="1"/>
</dbReference>
<evidence type="ECO:0000259" key="2">
    <source>
        <dbReference type="Pfam" id="PF03078"/>
    </source>
</evidence>
<evidence type="ECO:0000313" key="3">
    <source>
        <dbReference type="EMBL" id="KAK9665121.1"/>
    </source>
</evidence>
<name>A0AAW1GN37_SAPOF</name>
<gene>
    <name evidence="3" type="ORF">RND81_14G091700</name>
</gene>
<organism evidence="3 4">
    <name type="scientific">Saponaria officinalis</name>
    <name type="common">Common soapwort</name>
    <name type="synonym">Lychnis saponaria</name>
    <dbReference type="NCBI Taxonomy" id="3572"/>
    <lineage>
        <taxon>Eukaryota</taxon>
        <taxon>Viridiplantae</taxon>
        <taxon>Streptophyta</taxon>
        <taxon>Embryophyta</taxon>
        <taxon>Tracheophyta</taxon>
        <taxon>Spermatophyta</taxon>
        <taxon>Magnoliopsida</taxon>
        <taxon>eudicotyledons</taxon>
        <taxon>Gunneridae</taxon>
        <taxon>Pentapetalae</taxon>
        <taxon>Caryophyllales</taxon>
        <taxon>Caryophyllaceae</taxon>
        <taxon>Caryophylleae</taxon>
        <taxon>Saponaria</taxon>
    </lineage>
</organism>
<accession>A0AAW1GN37</accession>
<dbReference type="CDD" id="cd15841">
    <property type="entry name" value="SNARE_Qc"/>
    <property type="match status" value="1"/>
</dbReference>
<sequence length="492" mass="56160">MSHKRARLDSATSSEGIEFTTLHTNCTFRQIPYSVFPHKNARLGVGFYEKSELKKFAACYAKSHESTRWFHKPTLTSMGIEEDCLELSRYLGLSRIAIATELTYKTLTCEFLATLHVESNRWVQFHIMGNIFRTTLATFGECLGLPYRPHGLTQTSRLSPHLAARNELWARIACNSNKFKASTAKSNEVRNPVLRYFLRIFTNSLLGSLDIHTRVTATAPQSLLEALYRKPPSLDPTCMVLEYFNAQADSAIPNISCGGLVTIIATSLGFVDFPFAPVGHNIWLDIEFLPSWFFVYPHGERDRLYYKITETRGMRLPKQQYTTIRNRVNWGMPYRHGNLTLVGRDEEYGGDGDDEVERIDIEDDPVQPNPRFEAGTFFGTDPSQPPPSFSQDPASSNPFDFSLLQGSLDSISSSYDTLSTSYLDIQHQLFNQGRMLERLEATQERLGANQERYFGETNTRLDHIEQNYNTFYGYFQDYTAHYPFHPPPPPNP</sequence>
<dbReference type="AlphaFoldDB" id="A0AAW1GN37"/>